<gene>
    <name evidence="1" type="ORF">NSCI0253_LOCUS32110</name>
</gene>
<reference evidence="1" key="1">
    <citation type="submission" date="2021-01" db="EMBL/GenBank/DDBJ databases">
        <authorList>
            <person name="Corre E."/>
            <person name="Pelletier E."/>
            <person name="Niang G."/>
            <person name="Scheremetjew M."/>
            <person name="Finn R."/>
            <person name="Kale V."/>
            <person name="Holt S."/>
            <person name="Cochrane G."/>
            <person name="Meng A."/>
            <person name="Brown T."/>
            <person name="Cohen L."/>
        </authorList>
    </citation>
    <scope>NUCLEOTIDE SEQUENCE</scope>
</reference>
<dbReference type="PANTHER" id="PTHR37563">
    <property type="entry name" value="PHYTANOYL-COA DIOXYGENASE FAMILY PROTEIN (AFU_ORTHOLOGUE AFUA_2G03330)"/>
    <property type="match status" value="1"/>
</dbReference>
<dbReference type="EMBL" id="HBFQ01045192">
    <property type="protein sequence ID" value="CAD8857758.1"/>
    <property type="molecule type" value="Transcribed_RNA"/>
</dbReference>
<dbReference type="AlphaFoldDB" id="A0A7S1ALB7"/>
<dbReference type="InterPro" id="IPR008775">
    <property type="entry name" value="Phytyl_CoA_dOase-like"/>
</dbReference>
<evidence type="ECO:0000313" key="1">
    <source>
        <dbReference type="EMBL" id="CAD8857758.1"/>
    </source>
</evidence>
<dbReference type="Gene3D" id="2.60.120.620">
    <property type="entry name" value="q2cbj1_9rhob like domain"/>
    <property type="match status" value="1"/>
</dbReference>
<sequence length="234" mass="25602">MHLDGCCVVPGAVPGVLCAKLAQCVDMMLARLDPSDVDSFGSVRCRKHRYDLKLPMTCEVRSVLESVVCSLFPILEDRVTSEGRLVELSCLVTDSGAERQPLHPDTDSTGSNTVFAPLVTVFLALQDVSPAMGPTVLCRGTNSHSWHEALNRVPPDERSSDKVLQDFGGVEATCEIGTAVVMDSRLIHCGGANQGARRRLFYTTWQVPGNTPLGSTYSLREEVRGYRLRDFCDQ</sequence>
<dbReference type="InterPro" id="IPR051961">
    <property type="entry name" value="Fungal_Metabolite_Diox"/>
</dbReference>
<organism evidence="1">
    <name type="scientific">Noctiluca scintillans</name>
    <name type="common">Sea sparkle</name>
    <name type="synonym">Red tide dinoflagellate</name>
    <dbReference type="NCBI Taxonomy" id="2966"/>
    <lineage>
        <taxon>Eukaryota</taxon>
        <taxon>Sar</taxon>
        <taxon>Alveolata</taxon>
        <taxon>Dinophyceae</taxon>
        <taxon>Noctilucales</taxon>
        <taxon>Noctilucaceae</taxon>
        <taxon>Noctiluca</taxon>
    </lineage>
</organism>
<evidence type="ECO:0008006" key="2">
    <source>
        <dbReference type="Google" id="ProtNLM"/>
    </source>
</evidence>
<dbReference type="Pfam" id="PF05721">
    <property type="entry name" value="PhyH"/>
    <property type="match status" value="1"/>
</dbReference>
<dbReference type="PANTHER" id="PTHR37563:SF2">
    <property type="entry name" value="PHYTANOYL-COA DIOXYGENASE FAMILY PROTEIN (AFU_ORTHOLOGUE AFUA_2G03330)"/>
    <property type="match status" value="1"/>
</dbReference>
<accession>A0A7S1ALB7</accession>
<proteinExistence type="predicted"/>
<protein>
    <recommendedName>
        <fullName evidence="2">Phytanoyl-CoA dioxygenase</fullName>
    </recommendedName>
</protein>
<dbReference type="SUPFAM" id="SSF51197">
    <property type="entry name" value="Clavaminate synthase-like"/>
    <property type="match status" value="1"/>
</dbReference>
<name>A0A7S1ALB7_NOCSC</name>